<evidence type="ECO:0000313" key="2">
    <source>
        <dbReference type="Proteomes" id="UP001151582"/>
    </source>
</evidence>
<dbReference type="EMBL" id="JANBQB010000086">
    <property type="protein sequence ID" value="KAJ1982562.1"/>
    <property type="molecule type" value="Genomic_DNA"/>
</dbReference>
<dbReference type="AlphaFoldDB" id="A0A9W8BAY1"/>
<dbReference type="Pfam" id="PF12239">
    <property type="entry name" value="DUF3605"/>
    <property type="match status" value="1"/>
</dbReference>
<proteinExistence type="predicted"/>
<dbReference type="GO" id="GO:0005737">
    <property type="term" value="C:cytoplasm"/>
    <property type="evidence" value="ECO:0007669"/>
    <property type="project" value="TreeGrafter"/>
</dbReference>
<dbReference type="InterPro" id="IPR022036">
    <property type="entry name" value="DUF3605"/>
</dbReference>
<keyword evidence="2" id="KW-1185">Reference proteome</keyword>
<gene>
    <name evidence="1" type="ORF">H4R34_001670</name>
</gene>
<comment type="caution">
    <text evidence="1">The sequence shown here is derived from an EMBL/GenBank/DDBJ whole genome shotgun (WGS) entry which is preliminary data.</text>
</comment>
<dbReference type="Proteomes" id="UP001151582">
    <property type="component" value="Unassembled WGS sequence"/>
</dbReference>
<dbReference type="PANTHER" id="PTHR35020">
    <property type="entry name" value="N-ACETYLGLUCOSAMINE-INDUCED PROTEIN 1"/>
    <property type="match status" value="1"/>
</dbReference>
<accession>A0A9W8BAY1</accession>
<sequence>MAMVAALEGKTHTTPLSQDNVDRHLKTWVEVKAILAAQDYDKLTRTLAVEQAYAKAKRLYQESHGGTAQFVAQHRLHWDLNQVQSQADAPFDPQETCILPNDFPYALEADIRHLVLWSKRPLRMDDQVVHQHLVLRYPGHEIMFFIHSPTLQSVPALPHGHVFVYKRP</sequence>
<dbReference type="OrthoDB" id="498286at2759"/>
<name>A0A9W8BAY1_9FUNG</name>
<reference evidence="1" key="1">
    <citation type="submission" date="2022-07" db="EMBL/GenBank/DDBJ databases">
        <title>Phylogenomic reconstructions and comparative analyses of Kickxellomycotina fungi.</title>
        <authorList>
            <person name="Reynolds N.K."/>
            <person name="Stajich J.E."/>
            <person name="Barry K."/>
            <person name="Grigoriev I.V."/>
            <person name="Crous P."/>
            <person name="Smith M.E."/>
        </authorList>
    </citation>
    <scope>NUCLEOTIDE SEQUENCE</scope>
    <source>
        <strain evidence="1">RSA 567</strain>
    </source>
</reference>
<dbReference type="GO" id="GO:0006044">
    <property type="term" value="P:N-acetylglucosamine metabolic process"/>
    <property type="evidence" value="ECO:0007669"/>
    <property type="project" value="TreeGrafter"/>
</dbReference>
<evidence type="ECO:0000313" key="1">
    <source>
        <dbReference type="EMBL" id="KAJ1982562.1"/>
    </source>
</evidence>
<dbReference type="PANTHER" id="PTHR35020:SF2">
    <property type="entry name" value="N-ACETYLGLUCOSAMINE-INDUCED PROTEIN 1"/>
    <property type="match status" value="1"/>
</dbReference>
<organism evidence="1 2">
    <name type="scientific">Dimargaris verticillata</name>
    <dbReference type="NCBI Taxonomy" id="2761393"/>
    <lineage>
        <taxon>Eukaryota</taxon>
        <taxon>Fungi</taxon>
        <taxon>Fungi incertae sedis</taxon>
        <taxon>Zoopagomycota</taxon>
        <taxon>Kickxellomycotina</taxon>
        <taxon>Dimargaritomycetes</taxon>
        <taxon>Dimargaritales</taxon>
        <taxon>Dimargaritaceae</taxon>
        <taxon>Dimargaris</taxon>
    </lineage>
</organism>
<protein>
    <submittedName>
        <fullName evidence="1">Uncharacterized protein</fullName>
    </submittedName>
</protein>